<dbReference type="AlphaFoldDB" id="A0A2D2D0Z3"/>
<dbReference type="KEGG" id="mtw:CQW49_12850"/>
<dbReference type="PANTHER" id="PTHR19288:SF90">
    <property type="entry name" value="OS08G0542600 PROTEIN"/>
    <property type="match status" value="1"/>
</dbReference>
<gene>
    <name evidence="1" type="ORF">CQW49_12850</name>
</gene>
<dbReference type="GO" id="GO:0016791">
    <property type="term" value="F:phosphatase activity"/>
    <property type="evidence" value="ECO:0007669"/>
    <property type="project" value="TreeGrafter"/>
</dbReference>
<dbReference type="PANTHER" id="PTHR19288">
    <property type="entry name" value="4-NITROPHENYLPHOSPHATASE-RELATED"/>
    <property type="match status" value="1"/>
</dbReference>
<dbReference type="EMBL" id="CP023737">
    <property type="protein sequence ID" value="ATQ68671.1"/>
    <property type="molecule type" value="Genomic_DNA"/>
</dbReference>
<organism evidence="1 2">
    <name type="scientific">Methylosinus trichosporium (strain ATCC 35070 / NCIMB 11131 / UNIQEM 75 / OB3b)</name>
    <dbReference type="NCBI Taxonomy" id="595536"/>
    <lineage>
        <taxon>Bacteria</taxon>
        <taxon>Pseudomonadati</taxon>
        <taxon>Pseudomonadota</taxon>
        <taxon>Alphaproteobacteria</taxon>
        <taxon>Hyphomicrobiales</taxon>
        <taxon>Methylocystaceae</taxon>
        <taxon>Methylosinus</taxon>
    </lineage>
</organism>
<evidence type="ECO:0000313" key="1">
    <source>
        <dbReference type="EMBL" id="ATQ68671.1"/>
    </source>
</evidence>
<dbReference type="Pfam" id="PF13242">
    <property type="entry name" value="Hydrolase_like"/>
    <property type="match status" value="1"/>
</dbReference>
<dbReference type="InterPro" id="IPR006357">
    <property type="entry name" value="HAD-SF_hydro_IIA"/>
</dbReference>
<proteinExistence type="predicted"/>
<evidence type="ECO:0000313" key="2">
    <source>
        <dbReference type="Proteomes" id="UP000230709"/>
    </source>
</evidence>
<dbReference type="CDD" id="cd07525">
    <property type="entry name" value="HAD_like"/>
    <property type="match status" value="1"/>
</dbReference>
<dbReference type="InterPro" id="IPR023214">
    <property type="entry name" value="HAD_sf"/>
</dbReference>
<sequence length="302" mass="31871">MTSPAADTAPVPQISGLAALAPRYDALFCDVWGVLIDGRSHFPAAAAALERYRAEGGKVVLITNASRPSQEVRGQLDRLGLPRAAYDDLVSAGELTMLGMVSRPGQTCFQLGPPRDNGLFEAARRLMGGELRLVPLEEADYVVCTGLVDERRETPDDYGPTLAAMKARDLTMLCANPDIVVGVGGELVWCAGALAERYAALGGKVAMAGKPHPEIYTAAFESLARLAGGAVDRSRVLAVGDGVATDLVGAARAGLDSLFLLDGVHREELFPGPEGRLDHAALGELFARAHVKPVAMTSILVW</sequence>
<dbReference type="Pfam" id="PF13344">
    <property type="entry name" value="Hydrolase_6"/>
    <property type="match status" value="1"/>
</dbReference>
<dbReference type="Gene3D" id="3.40.50.1000">
    <property type="entry name" value="HAD superfamily/HAD-like"/>
    <property type="match status" value="2"/>
</dbReference>
<dbReference type="STRING" id="595536.GCA_000178815_02596"/>
<dbReference type="InterPro" id="IPR036412">
    <property type="entry name" value="HAD-like_sf"/>
</dbReference>
<dbReference type="GO" id="GO:0005737">
    <property type="term" value="C:cytoplasm"/>
    <property type="evidence" value="ECO:0007669"/>
    <property type="project" value="TreeGrafter"/>
</dbReference>
<accession>A0A2D2D0Z3</accession>
<dbReference type="NCBIfam" id="TIGR01459">
    <property type="entry name" value="HAD-SF-IIA-hyp4"/>
    <property type="match status" value="1"/>
</dbReference>
<dbReference type="NCBIfam" id="TIGR01460">
    <property type="entry name" value="HAD-SF-IIA"/>
    <property type="match status" value="1"/>
</dbReference>
<dbReference type="SUPFAM" id="SSF56784">
    <property type="entry name" value="HAD-like"/>
    <property type="match status" value="1"/>
</dbReference>
<name>A0A2D2D0Z3_METT3</name>
<dbReference type="Proteomes" id="UP000230709">
    <property type="component" value="Chromosome"/>
</dbReference>
<keyword evidence="2" id="KW-1185">Reference proteome</keyword>
<dbReference type="RefSeq" id="WP_003609205.1">
    <property type="nucleotide sequence ID" value="NZ_ADVE02000001.1"/>
</dbReference>
<reference evidence="2" key="1">
    <citation type="submission" date="2017-10" db="EMBL/GenBank/DDBJ databases">
        <title>Completed PacBio SMRT sequence of Methylosinus trichosporium OB3b reveals presence of a third large plasmid.</title>
        <authorList>
            <person name="Charles T.C."/>
            <person name="Lynch M.D.J."/>
            <person name="Heil J.R."/>
            <person name="Cheng J."/>
        </authorList>
    </citation>
    <scope>NUCLEOTIDE SEQUENCE [LARGE SCALE GENOMIC DNA]</scope>
    <source>
        <strain evidence="2">OB3b</strain>
    </source>
</reference>
<dbReference type="InterPro" id="IPR006356">
    <property type="entry name" value="HAD-SF_hydro_IIA_hyp3"/>
</dbReference>
<keyword evidence="1" id="KW-0378">Hydrolase</keyword>
<protein>
    <submittedName>
        <fullName evidence="1">TIGR01459 family HAD-type hydrolase</fullName>
    </submittedName>
</protein>